<evidence type="ECO:0000313" key="3">
    <source>
        <dbReference type="Proteomes" id="UP000592180"/>
    </source>
</evidence>
<keyword evidence="3" id="KW-1185">Reference proteome</keyword>
<keyword evidence="1" id="KW-0812">Transmembrane</keyword>
<organism evidence="2 3">
    <name type="scientific">Chryseobacterium defluvii</name>
    <dbReference type="NCBI Taxonomy" id="160396"/>
    <lineage>
        <taxon>Bacteria</taxon>
        <taxon>Pseudomonadati</taxon>
        <taxon>Bacteroidota</taxon>
        <taxon>Flavobacteriia</taxon>
        <taxon>Flavobacteriales</taxon>
        <taxon>Weeksellaceae</taxon>
        <taxon>Chryseobacterium group</taxon>
        <taxon>Chryseobacterium</taxon>
    </lineage>
</organism>
<reference evidence="2 3" key="1">
    <citation type="submission" date="2020-08" db="EMBL/GenBank/DDBJ databases">
        <title>Functional genomics of gut bacteria from endangered species of beetles.</title>
        <authorList>
            <person name="Carlos-Shanley C."/>
        </authorList>
    </citation>
    <scope>NUCLEOTIDE SEQUENCE [LARGE SCALE GENOMIC DNA]</scope>
    <source>
        <strain evidence="2 3">S00151</strain>
    </source>
</reference>
<accession>A0A840KLB0</accession>
<evidence type="ECO:0000313" key="2">
    <source>
        <dbReference type="EMBL" id="MBB4808280.1"/>
    </source>
</evidence>
<keyword evidence="1" id="KW-1133">Transmembrane helix</keyword>
<gene>
    <name evidence="2" type="ORF">HNP38_003622</name>
</gene>
<dbReference type="EMBL" id="JACHLE010000009">
    <property type="protein sequence ID" value="MBB4808280.1"/>
    <property type="molecule type" value="Genomic_DNA"/>
</dbReference>
<dbReference type="Proteomes" id="UP000592180">
    <property type="component" value="Unassembled WGS sequence"/>
</dbReference>
<feature type="transmembrane region" description="Helical" evidence="1">
    <location>
        <begin position="64"/>
        <end position="88"/>
    </location>
</feature>
<proteinExistence type="predicted"/>
<name>A0A840KLB0_9FLAO</name>
<protein>
    <submittedName>
        <fullName evidence="2">Uncharacterized protein</fullName>
    </submittedName>
</protein>
<sequence>MMEKVVRNISHNASVSPRSDLKMKIYVVVSTVFIKISALKGNISIVHEKTFDKESKKNVRVSEIFIFFSLATQEYTIVSLIIFAAVFVDKEEPETTLRQFWQLSNYKYGKYFIVDRYFKYLLTRPPPFLLEKSKCTMIRFPGSKSKFYTFSEE</sequence>
<dbReference type="RefSeq" id="WP_184192058.1">
    <property type="nucleotide sequence ID" value="NZ_JACHLE010000009.1"/>
</dbReference>
<keyword evidence="1" id="KW-0472">Membrane</keyword>
<dbReference type="AlphaFoldDB" id="A0A840KLB0"/>
<comment type="caution">
    <text evidence="2">The sequence shown here is derived from an EMBL/GenBank/DDBJ whole genome shotgun (WGS) entry which is preliminary data.</text>
</comment>
<evidence type="ECO:0000256" key="1">
    <source>
        <dbReference type="SAM" id="Phobius"/>
    </source>
</evidence>